<evidence type="ECO:0000313" key="2">
    <source>
        <dbReference type="EMBL" id="AOZ98919.1"/>
    </source>
</evidence>
<evidence type="ECO:0000256" key="1">
    <source>
        <dbReference type="SAM" id="Phobius"/>
    </source>
</evidence>
<keyword evidence="1" id="KW-0812">Transmembrane</keyword>
<feature type="transmembrane region" description="Helical" evidence="1">
    <location>
        <begin position="12"/>
        <end position="28"/>
    </location>
</feature>
<feature type="transmembrane region" description="Helical" evidence="1">
    <location>
        <begin position="115"/>
        <end position="139"/>
    </location>
</feature>
<dbReference type="STRING" id="1306519.BIW12_05435"/>
<evidence type="ECO:0000313" key="3">
    <source>
        <dbReference type="Proteomes" id="UP000178198"/>
    </source>
</evidence>
<feature type="transmembrane region" description="Helical" evidence="1">
    <location>
        <begin position="64"/>
        <end position="91"/>
    </location>
</feature>
<gene>
    <name evidence="2" type="ORF">BIW12_05435</name>
</gene>
<reference evidence="2 3" key="1">
    <citation type="submission" date="2016-10" db="EMBL/GenBank/DDBJ databases">
        <title>Complete Genome Sequence of Flavobacterium sp. PK15.</title>
        <authorList>
            <person name="Ekwe A."/>
            <person name="Kim S.B."/>
        </authorList>
    </citation>
    <scope>NUCLEOTIDE SEQUENCE [LARGE SCALE GENOMIC DNA]</scope>
    <source>
        <strain evidence="2 3">PK15</strain>
    </source>
</reference>
<keyword evidence="1" id="KW-0472">Membrane</keyword>
<dbReference type="RefSeq" id="WP_071184165.1">
    <property type="nucleotide sequence ID" value="NZ_CP017774.1"/>
</dbReference>
<keyword evidence="3" id="KW-1185">Reference proteome</keyword>
<dbReference type="Proteomes" id="UP000178198">
    <property type="component" value="Chromosome"/>
</dbReference>
<feature type="transmembrane region" description="Helical" evidence="1">
    <location>
        <begin position="34"/>
        <end position="52"/>
    </location>
</feature>
<dbReference type="KEGG" id="fcm:BIW12_05435"/>
<keyword evidence="1" id="KW-1133">Transmembrane helix</keyword>
<name>A0A1D9P8N4_9FLAO</name>
<dbReference type="OrthoDB" id="1361176at2"/>
<sequence length="146" mass="16188">MKPPPKEITNGFIIFITISIYFLLMEAFGLADLFYLRLLNICFVFYGVNRTIQMNLQEGKNQFVSNAVSAISTSVVGVILSIIGLVIYSYLQGGDAFVQSLSATFLFGGNPSIDAYSISLLFEGIASSIIVTLLLMLYWNNRFLTD</sequence>
<dbReference type="EMBL" id="CP017774">
    <property type="protein sequence ID" value="AOZ98919.1"/>
    <property type="molecule type" value="Genomic_DNA"/>
</dbReference>
<proteinExistence type="predicted"/>
<evidence type="ECO:0008006" key="4">
    <source>
        <dbReference type="Google" id="ProtNLM"/>
    </source>
</evidence>
<protein>
    <recommendedName>
        <fullName evidence="4">DUF4199 domain-containing protein</fullName>
    </recommendedName>
</protein>
<dbReference type="AlphaFoldDB" id="A0A1D9P8N4"/>
<accession>A0A1D9P8N4</accession>
<organism evidence="2 3">
    <name type="scientific">Flavobacterium commune</name>
    <dbReference type="NCBI Taxonomy" id="1306519"/>
    <lineage>
        <taxon>Bacteria</taxon>
        <taxon>Pseudomonadati</taxon>
        <taxon>Bacteroidota</taxon>
        <taxon>Flavobacteriia</taxon>
        <taxon>Flavobacteriales</taxon>
        <taxon>Flavobacteriaceae</taxon>
        <taxon>Flavobacterium</taxon>
    </lineage>
</organism>